<dbReference type="AlphaFoldDB" id="A0A482ZDE1"/>
<evidence type="ECO:0000313" key="2">
    <source>
        <dbReference type="EMBL" id="SMD29930.1"/>
    </source>
</evidence>
<protein>
    <submittedName>
        <fullName evidence="2">U47-Theraphotoxin-Sfo1g_1</fullName>
    </submittedName>
</protein>
<keyword evidence="1" id="KW-0732">Signal</keyword>
<accession>A0A482ZDE1</accession>
<evidence type="ECO:0000256" key="1">
    <source>
        <dbReference type="SAM" id="SignalP"/>
    </source>
</evidence>
<reference evidence="2" key="2">
    <citation type="submission" date="2019-04" db="EMBL/GenBank/DDBJ databases">
        <title>Unravelling the molecular evolution of spider venoms.</title>
        <authorList>
            <person name="Pineda S."/>
        </authorList>
    </citation>
    <scope>NUCLEOTIDE SEQUENCE</scope>
</reference>
<proteinExistence type="predicted"/>
<reference evidence="2" key="1">
    <citation type="submission" date="2017-03" db="EMBL/GenBank/DDBJ databases">
        <authorList>
            <person name="QRISCLOUD D."/>
        </authorList>
    </citation>
    <scope>NUCLEOTIDE SEQUENCE</scope>
</reference>
<feature type="signal peptide" evidence="1">
    <location>
        <begin position="1"/>
        <end position="18"/>
    </location>
</feature>
<name>A0A482ZDE1_9ARAC</name>
<sequence>MKLSIIIIACFLVASVAGRMRKIKGIEHDKKMLLENLGHGMEIHFEETARECTKKAREECESNCDCCGYSTVCDYITV</sequence>
<feature type="chain" id="PRO_5019838782" evidence="1">
    <location>
        <begin position="19"/>
        <end position="78"/>
    </location>
</feature>
<dbReference type="EMBL" id="HAGO01000242">
    <property type="protein sequence ID" value="SMD29930.1"/>
    <property type="molecule type" value="Transcribed_RNA"/>
</dbReference>
<organism evidence="2">
    <name type="scientific">Selenotholus foelschei</name>
    <dbReference type="NCBI Taxonomy" id="1905327"/>
    <lineage>
        <taxon>Eukaryota</taxon>
        <taxon>Metazoa</taxon>
        <taxon>Ecdysozoa</taxon>
        <taxon>Arthropoda</taxon>
        <taxon>Chelicerata</taxon>
        <taxon>Arachnida</taxon>
        <taxon>Araneae</taxon>
        <taxon>Mygalomorphae</taxon>
        <taxon>Avicularoidea</taxon>
        <taxon>Theraphosidae</taxon>
        <taxon>Selenotholus</taxon>
    </lineage>
</organism>